<gene>
    <name evidence="1" type="ORF">LCGC14_2522330</name>
</gene>
<evidence type="ECO:0000313" key="1">
    <source>
        <dbReference type="EMBL" id="KKL13783.1"/>
    </source>
</evidence>
<reference evidence="1" key="1">
    <citation type="journal article" date="2015" name="Nature">
        <title>Complex archaea that bridge the gap between prokaryotes and eukaryotes.</title>
        <authorList>
            <person name="Spang A."/>
            <person name="Saw J.H."/>
            <person name="Jorgensen S.L."/>
            <person name="Zaremba-Niedzwiedzka K."/>
            <person name="Martijn J."/>
            <person name="Lind A.E."/>
            <person name="van Eijk R."/>
            <person name="Schleper C."/>
            <person name="Guy L."/>
            <person name="Ettema T.J."/>
        </authorList>
    </citation>
    <scope>NUCLEOTIDE SEQUENCE</scope>
</reference>
<sequence length="75" mass="8655">MVIEKYEPGKGFLLAEDYHNLHRKCPQCGGKDIGTTCMGPHGSNENGEYRVRYDHNHARCHICRWSGIVHDMVER</sequence>
<accession>A0A0F9DPD9</accession>
<dbReference type="EMBL" id="LAZR01040722">
    <property type="protein sequence ID" value="KKL13783.1"/>
    <property type="molecule type" value="Genomic_DNA"/>
</dbReference>
<protein>
    <submittedName>
        <fullName evidence="1">Uncharacterized protein</fullName>
    </submittedName>
</protein>
<dbReference type="AlphaFoldDB" id="A0A0F9DPD9"/>
<organism evidence="1">
    <name type="scientific">marine sediment metagenome</name>
    <dbReference type="NCBI Taxonomy" id="412755"/>
    <lineage>
        <taxon>unclassified sequences</taxon>
        <taxon>metagenomes</taxon>
        <taxon>ecological metagenomes</taxon>
    </lineage>
</organism>
<comment type="caution">
    <text evidence="1">The sequence shown here is derived from an EMBL/GenBank/DDBJ whole genome shotgun (WGS) entry which is preliminary data.</text>
</comment>
<proteinExistence type="predicted"/>
<name>A0A0F9DPD9_9ZZZZ</name>